<evidence type="ECO:0000256" key="1">
    <source>
        <dbReference type="NCBIfam" id="TIGR00697"/>
    </source>
</evidence>
<keyword evidence="2" id="KW-0472">Membrane</keyword>
<keyword evidence="2" id="KW-1133">Transmembrane helix</keyword>
<feature type="transmembrane region" description="Helical" evidence="2">
    <location>
        <begin position="78"/>
        <end position="99"/>
    </location>
</feature>
<dbReference type="Proteomes" id="UP000199706">
    <property type="component" value="Unassembled WGS sequence"/>
</dbReference>
<feature type="transmembrane region" description="Helical" evidence="2">
    <location>
        <begin position="252"/>
        <end position="273"/>
    </location>
</feature>
<dbReference type="EMBL" id="FNCJ01000002">
    <property type="protein sequence ID" value="SDG09817.1"/>
    <property type="molecule type" value="Genomic_DNA"/>
</dbReference>
<dbReference type="Pfam" id="PF02592">
    <property type="entry name" value="Vut_1"/>
    <property type="match status" value="1"/>
</dbReference>
<evidence type="ECO:0000313" key="4">
    <source>
        <dbReference type="Proteomes" id="UP000199706"/>
    </source>
</evidence>
<feature type="transmembrane region" description="Helical" evidence="2">
    <location>
        <begin position="183"/>
        <end position="204"/>
    </location>
</feature>
<dbReference type="InterPro" id="IPR003744">
    <property type="entry name" value="YhhQ"/>
</dbReference>
<name>A0A1G7RGB3_9BURK</name>
<evidence type="ECO:0000313" key="3">
    <source>
        <dbReference type="EMBL" id="SDG09817.1"/>
    </source>
</evidence>
<dbReference type="AlphaFoldDB" id="A0A1G7RGB3"/>
<accession>A0A1G7RGB3</accession>
<feature type="transmembrane region" description="Helical" evidence="2">
    <location>
        <begin position="143"/>
        <end position="163"/>
    </location>
</feature>
<organism evidence="3 4">
    <name type="scientific">Paraburkholderia phenazinium</name>
    <dbReference type="NCBI Taxonomy" id="60549"/>
    <lineage>
        <taxon>Bacteria</taxon>
        <taxon>Pseudomonadati</taxon>
        <taxon>Pseudomonadota</taxon>
        <taxon>Betaproteobacteria</taxon>
        <taxon>Burkholderiales</taxon>
        <taxon>Burkholderiaceae</taxon>
        <taxon>Paraburkholderia</taxon>
    </lineage>
</organism>
<proteinExistence type="predicted"/>
<evidence type="ECO:0000256" key="2">
    <source>
        <dbReference type="SAM" id="Phobius"/>
    </source>
</evidence>
<sequence>MSEERETVVKYSLRNKRAGKVFRKAAKDILLDNSLRKNFDYDDLVEITSVVQRDSILRNGDIDHDVLGRYQRANKPLYAFYPYLVALTVVVWCFCALLGHRFLSASFFGVNVVLPGGIVIFPVIYFMADLIQEVYGYARLRQTLWICIVSHISIGILTSLVMSMQPASFVDEHSYRTVMDQQWRMIIGNVIGMIAGFTINGVILAKLKIKFNGKNLWLRTIVSTLCAEFVYSYVCSFIAFHHNLAVIDLIKLQFLMVVVKVMWEVVATPLLYVTSHLLKKREGVDVYDYYTNFNPFSLAV</sequence>
<keyword evidence="2" id="KW-0812">Transmembrane</keyword>
<gene>
    <name evidence="3" type="ORF">SAMN05216466_10297</name>
</gene>
<feature type="transmembrane region" description="Helical" evidence="2">
    <location>
        <begin position="105"/>
        <end position="131"/>
    </location>
</feature>
<dbReference type="PANTHER" id="PTHR34300">
    <property type="entry name" value="QUEUOSINE PRECURSOR TRANSPORTER-RELATED"/>
    <property type="match status" value="1"/>
</dbReference>
<dbReference type="PANTHER" id="PTHR34300:SF2">
    <property type="entry name" value="QUEUOSINE PRECURSOR TRANSPORTER-RELATED"/>
    <property type="match status" value="1"/>
</dbReference>
<protein>
    <recommendedName>
        <fullName evidence="1">Queuosine precursor transporter</fullName>
    </recommendedName>
</protein>
<dbReference type="NCBIfam" id="TIGR00697">
    <property type="entry name" value="queuosine precursor transporter"/>
    <property type="match status" value="1"/>
</dbReference>
<reference evidence="3 4" key="1">
    <citation type="submission" date="2016-10" db="EMBL/GenBank/DDBJ databases">
        <authorList>
            <person name="de Groot N.N."/>
        </authorList>
    </citation>
    <scope>NUCLEOTIDE SEQUENCE [LARGE SCALE GENOMIC DNA]</scope>
    <source>
        <strain evidence="3 4">LMG 2247</strain>
    </source>
</reference>
<feature type="transmembrane region" description="Helical" evidence="2">
    <location>
        <begin position="216"/>
        <end position="240"/>
    </location>
</feature>